<dbReference type="InterPro" id="IPR054722">
    <property type="entry name" value="PolX-like_BBD"/>
</dbReference>
<feature type="region of interest" description="Disordered" evidence="1">
    <location>
        <begin position="159"/>
        <end position="178"/>
    </location>
</feature>
<dbReference type="Pfam" id="PF22936">
    <property type="entry name" value="Pol_BBD"/>
    <property type="match status" value="1"/>
</dbReference>
<proteinExistence type="predicted"/>
<protein>
    <submittedName>
        <fullName evidence="4">Uncharacterized protein</fullName>
    </submittedName>
</protein>
<evidence type="ECO:0000256" key="1">
    <source>
        <dbReference type="SAM" id="MobiDB-lite"/>
    </source>
</evidence>
<sequence>MCGSKSFFSHLNEDFHSTVRFGDCSTVNVLGKGDVKIRTKNGFVETIANVLYVPNLKSNLLSAGQLQEKGYVITFKNGACEIYDPKRGAIAIVPMNSNRLFPLKIESIHSCLMVEVKDPSWLWHFRYGHLSFGGLKTLQQKNMQPTPIIFDKEVEEEVQPTESSSNIAPTGEETPTSSEILPTITSAQAESAESTRTRKRPALMKDYEVTGVNFNEDLVSQIVIL</sequence>
<evidence type="ECO:0000313" key="5">
    <source>
        <dbReference type="Proteomes" id="UP000467840"/>
    </source>
</evidence>
<feature type="compositionally biased region" description="Polar residues" evidence="1">
    <location>
        <begin position="160"/>
        <end position="178"/>
    </location>
</feature>
<dbReference type="AlphaFoldDB" id="A0A6A6KNF5"/>
<feature type="domain" description="Retrovirus-related Pol polyprotein from transposon TNT 1-94-like beta-barrel" evidence="3">
    <location>
        <begin position="1"/>
        <end position="71"/>
    </location>
</feature>
<dbReference type="EMBL" id="JAAGAX010000015">
    <property type="protein sequence ID" value="KAF2290491.1"/>
    <property type="molecule type" value="Genomic_DNA"/>
</dbReference>
<evidence type="ECO:0000259" key="3">
    <source>
        <dbReference type="Pfam" id="PF22936"/>
    </source>
</evidence>
<dbReference type="InterPro" id="IPR025724">
    <property type="entry name" value="GAG-pre-integrase_dom"/>
</dbReference>
<accession>A0A6A6KNF5</accession>
<keyword evidence="5" id="KW-1185">Reference proteome</keyword>
<feature type="domain" description="GAG-pre-integrase" evidence="2">
    <location>
        <begin position="99"/>
        <end position="145"/>
    </location>
</feature>
<dbReference type="Proteomes" id="UP000467840">
    <property type="component" value="Chromosome 2"/>
</dbReference>
<comment type="caution">
    <text evidence="4">The sequence shown here is derived from an EMBL/GenBank/DDBJ whole genome shotgun (WGS) entry which is preliminary data.</text>
</comment>
<name>A0A6A6KNF5_HEVBR</name>
<reference evidence="4 5" key="1">
    <citation type="journal article" date="2020" name="Mol. Plant">
        <title>The Chromosome-Based Rubber Tree Genome Provides New Insights into Spurge Genome Evolution and Rubber Biosynthesis.</title>
        <authorList>
            <person name="Liu J."/>
            <person name="Shi C."/>
            <person name="Shi C.C."/>
            <person name="Li W."/>
            <person name="Zhang Q.J."/>
            <person name="Zhang Y."/>
            <person name="Li K."/>
            <person name="Lu H.F."/>
            <person name="Shi C."/>
            <person name="Zhu S.T."/>
            <person name="Xiao Z.Y."/>
            <person name="Nan H."/>
            <person name="Yue Y."/>
            <person name="Zhu X.G."/>
            <person name="Wu Y."/>
            <person name="Hong X.N."/>
            <person name="Fan G.Y."/>
            <person name="Tong Y."/>
            <person name="Zhang D."/>
            <person name="Mao C.L."/>
            <person name="Liu Y.L."/>
            <person name="Hao S.J."/>
            <person name="Liu W.Q."/>
            <person name="Lv M.Q."/>
            <person name="Zhang H.B."/>
            <person name="Liu Y."/>
            <person name="Hu-Tang G.R."/>
            <person name="Wang J.P."/>
            <person name="Wang J.H."/>
            <person name="Sun Y.H."/>
            <person name="Ni S.B."/>
            <person name="Chen W.B."/>
            <person name="Zhang X.C."/>
            <person name="Jiao Y.N."/>
            <person name="Eichler E.E."/>
            <person name="Li G.H."/>
            <person name="Liu X."/>
            <person name="Gao L.Z."/>
        </authorList>
    </citation>
    <scope>NUCLEOTIDE SEQUENCE [LARGE SCALE GENOMIC DNA]</scope>
    <source>
        <strain evidence="5">cv. GT1</strain>
        <tissue evidence="4">Leaf</tissue>
    </source>
</reference>
<evidence type="ECO:0000259" key="2">
    <source>
        <dbReference type="Pfam" id="PF13976"/>
    </source>
</evidence>
<dbReference type="Pfam" id="PF13976">
    <property type="entry name" value="gag_pre-integrs"/>
    <property type="match status" value="1"/>
</dbReference>
<organism evidence="4 5">
    <name type="scientific">Hevea brasiliensis</name>
    <name type="common">Para rubber tree</name>
    <name type="synonym">Siphonia brasiliensis</name>
    <dbReference type="NCBI Taxonomy" id="3981"/>
    <lineage>
        <taxon>Eukaryota</taxon>
        <taxon>Viridiplantae</taxon>
        <taxon>Streptophyta</taxon>
        <taxon>Embryophyta</taxon>
        <taxon>Tracheophyta</taxon>
        <taxon>Spermatophyta</taxon>
        <taxon>Magnoliopsida</taxon>
        <taxon>eudicotyledons</taxon>
        <taxon>Gunneridae</taxon>
        <taxon>Pentapetalae</taxon>
        <taxon>rosids</taxon>
        <taxon>fabids</taxon>
        <taxon>Malpighiales</taxon>
        <taxon>Euphorbiaceae</taxon>
        <taxon>Crotonoideae</taxon>
        <taxon>Micrandreae</taxon>
        <taxon>Hevea</taxon>
    </lineage>
</organism>
<gene>
    <name evidence="4" type="ORF">GH714_014094</name>
</gene>
<evidence type="ECO:0000313" key="4">
    <source>
        <dbReference type="EMBL" id="KAF2290491.1"/>
    </source>
</evidence>